<dbReference type="EMBL" id="ANIX01004139">
    <property type="protein sequence ID" value="ETP02174.1"/>
    <property type="molecule type" value="Genomic_DNA"/>
</dbReference>
<name>W2VXU2_PHYNI</name>
<organism evidence="2 3">
    <name type="scientific">Phytophthora nicotianae CJ01A1</name>
    <dbReference type="NCBI Taxonomy" id="1317063"/>
    <lineage>
        <taxon>Eukaryota</taxon>
        <taxon>Sar</taxon>
        <taxon>Stramenopiles</taxon>
        <taxon>Oomycota</taxon>
        <taxon>Peronosporomycetes</taxon>
        <taxon>Peronosporales</taxon>
        <taxon>Peronosporaceae</taxon>
        <taxon>Phytophthora</taxon>
    </lineage>
</organism>
<comment type="caution">
    <text evidence="2">The sequence shown here is derived from an EMBL/GenBank/DDBJ whole genome shotgun (WGS) entry which is preliminary data.</text>
</comment>
<reference evidence="2 3" key="1">
    <citation type="submission" date="2013-11" db="EMBL/GenBank/DDBJ databases">
        <title>The Genome Sequence of Phytophthora parasitica CJ01A1.</title>
        <authorList>
            <consortium name="The Broad Institute Genomics Platform"/>
            <person name="Russ C."/>
            <person name="Tyler B."/>
            <person name="Panabieres F."/>
            <person name="Shan W."/>
            <person name="Tripathy S."/>
            <person name="Grunwald N."/>
            <person name="Machado M."/>
            <person name="Johnson C.S."/>
            <person name="Walker B."/>
            <person name="Young S.K."/>
            <person name="Zeng Q."/>
            <person name="Gargeya S."/>
            <person name="Fitzgerald M."/>
            <person name="Haas B."/>
            <person name="Abouelleil A."/>
            <person name="Allen A.W."/>
            <person name="Alvarado L."/>
            <person name="Arachchi H.M."/>
            <person name="Berlin A.M."/>
            <person name="Chapman S.B."/>
            <person name="Gainer-Dewar J."/>
            <person name="Goldberg J."/>
            <person name="Griggs A."/>
            <person name="Gujja S."/>
            <person name="Hansen M."/>
            <person name="Howarth C."/>
            <person name="Imamovic A."/>
            <person name="Ireland A."/>
            <person name="Larimer J."/>
            <person name="McCowan C."/>
            <person name="Murphy C."/>
            <person name="Pearson M."/>
            <person name="Poon T.W."/>
            <person name="Priest M."/>
            <person name="Roberts A."/>
            <person name="Saif S."/>
            <person name="Shea T."/>
            <person name="Sisk P."/>
            <person name="Sykes S."/>
            <person name="Wortman J."/>
            <person name="Nusbaum C."/>
            <person name="Birren B."/>
        </authorList>
    </citation>
    <scope>NUCLEOTIDE SEQUENCE [LARGE SCALE GENOMIC DNA]</scope>
    <source>
        <strain evidence="2 3">CJ01A1</strain>
    </source>
</reference>
<evidence type="ECO:0000313" key="2">
    <source>
        <dbReference type="EMBL" id="ETP02174.1"/>
    </source>
</evidence>
<dbReference type="OrthoDB" id="113575at2759"/>
<evidence type="ECO:0000313" key="3">
    <source>
        <dbReference type="Proteomes" id="UP000018958"/>
    </source>
</evidence>
<feature type="region of interest" description="Disordered" evidence="1">
    <location>
        <begin position="23"/>
        <end position="50"/>
    </location>
</feature>
<protein>
    <submittedName>
        <fullName evidence="2">Uncharacterized protein</fullName>
    </submittedName>
</protein>
<accession>W2VXU2</accession>
<dbReference type="AlphaFoldDB" id="W2VXU2"/>
<sequence length="150" mass="17695">MELLSAQQKREFCAQIEELLRPLRRRPKPDRKRQSTATRKKKRQRSNLCSSTRLQLRKKAEFLYLRRHVQELEGYLEQLKAQGAQMRTSPICQSAKENTAYWFTLAGINYQARLQSEETNRASKAIMATHVQLNDTLREVVQIQTSYQVR</sequence>
<gene>
    <name evidence="2" type="ORF">F441_20731</name>
</gene>
<dbReference type="Proteomes" id="UP000018958">
    <property type="component" value="Unassembled WGS sequence"/>
</dbReference>
<evidence type="ECO:0000256" key="1">
    <source>
        <dbReference type="SAM" id="MobiDB-lite"/>
    </source>
</evidence>
<proteinExistence type="predicted"/>